<dbReference type="EMBL" id="CP001839">
    <property type="protein sequence ID" value="ADA67003.1"/>
    <property type="molecule type" value="Genomic_DNA"/>
</dbReference>
<dbReference type="PANTHER" id="PTHR30036:SF7">
    <property type="entry name" value="ABC TRANSPORTER PERIPLASMIC-BINDING PROTEIN YPHF"/>
    <property type="match status" value="1"/>
</dbReference>
<dbReference type="Gene3D" id="3.40.50.2300">
    <property type="match status" value="2"/>
</dbReference>
<comment type="similarity">
    <text evidence="2">Belongs to the bacterial solute-binding protein 2 family.</text>
</comment>
<dbReference type="CDD" id="cd06314">
    <property type="entry name" value="PBP1_tmGBP"/>
    <property type="match status" value="1"/>
</dbReference>
<sequence length="350" mass="38559">MKKGLLLFGVILLLSVFVFSEDMTILLAPKSLNNPYWFAVENGMKDAAEKLGIKAIFDAPVEADAAKQAEKILSYIVKGVDGIGISPNDPEGIKVVVKRALDKGIPVIMFDSDSPDSGRYAYIGTNNYNAGYEAGKLMAQLIEKYKAEKKTIRLAILTGGLAALNLNERIRGFKDALEDYSKRSGKEIVYVADPFPCNDDAAKAIQILRDASRKYTDLDGWFASNASLVAPPNTIISALGGPQRAKELLIVAFDTLEPELELVKAGVIKGLIGQRPYDMGYFSTVLLYFMAKDGVEKTLGNLEKIVAEYGKPDYKIVKEGDYIIDTGVDIVTSENIDEYYEYAKKIYTKR</sequence>
<dbReference type="AlphaFoldDB" id="D2C7R7"/>
<feature type="domain" description="Periplasmic binding protein" evidence="3">
    <location>
        <begin position="26"/>
        <end position="292"/>
    </location>
</feature>
<proteinExistence type="inferred from homology"/>
<comment type="subcellular location">
    <subcellularLocation>
        <location evidence="1">Cell envelope</location>
    </subcellularLocation>
</comment>
<dbReference type="GO" id="GO:0030288">
    <property type="term" value="C:outer membrane-bounded periplasmic space"/>
    <property type="evidence" value="ECO:0007669"/>
    <property type="project" value="TreeGrafter"/>
</dbReference>
<organism evidence="4 5">
    <name type="scientific">Thermotoga petrophila (strain ATCC BAA-489 / DSM 13996 / JCM 10882 / RKU-10)</name>
    <name type="common">Thermotoga naphthophila</name>
    <dbReference type="NCBI Taxonomy" id="590168"/>
    <lineage>
        <taxon>Bacteria</taxon>
        <taxon>Thermotogati</taxon>
        <taxon>Thermotogota</taxon>
        <taxon>Thermotogae</taxon>
        <taxon>Thermotogales</taxon>
        <taxon>Thermotogaceae</taxon>
        <taxon>Thermotoga</taxon>
    </lineage>
</organism>
<evidence type="ECO:0000313" key="4">
    <source>
        <dbReference type="EMBL" id="ADA67003.1"/>
    </source>
</evidence>
<dbReference type="PANTHER" id="PTHR30036">
    <property type="entry name" value="D-XYLOSE-BINDING PERIPLASMIC PROTEIN"/>
    <property type="match status" value="1"/>
</dbReference>
<dbReference type="HOGENOM" id="CLU_037628_3_3_0"/>
<gene>
    <name evidence="4" type="ordered locus">Tnap_0913</name>
</gene>
<dbReference type="SUPFAM" id="SSF53822">
    <property type="entry name" value="Periplasmic binding protein-like I"/>
    <property type="match status" value="1"/>
</dbReference>
<evidence type="ECO:0000256" key="2">
    <source>
        <dbReference type="ARBA" id="ARBA00007639"/>
    </source>
</evidence>
<reference evidence="4 5" key="1">
    <citation type="submission" date="2009-12" db="EMBL/GenBank/DDBJ databases">
        <title>Complete sequence of Thermotoga petrophila RKU-1.</title>
        <authorList>
            <consortium name="US DOE Joint Genome Institute"/>
            <person name="Lucas S."/>
            <person name="Copeland A."/>
            <person name="Lapidus A."/>
            <person name="Glavina del Rio T."/>
            <person name="Dalin E."/>
            <person name="Tice H."/>
            <person name="Bruce D."/>
            <person name="Goodwin L."/>
            <person name="Pitluck S."/>
            <person name="Munk A.C."/>
            <person name="Brettin T."/>
            <person name="Detter J.C."/>
            <person name="Han C."/>
            <person name="Tapia R."/>
            <person name="Larimer F."/>
            <person name="Land M."/>
            <person name="Hauser L."/>
            <person name="Kyrpides N."/>
            <person name="Mikhailova N."/>
            <person name="Nelson K.E."/>
            <person name="Gogarten J.P."/>
            <person name="Noll K.M."/>
        </authorList>
    </citation>
    <scope>NUCLEOTIDE SEQUENCE [LARGE SCALE GENOMIC DNA]</scope>
    <source>
        <strain evidence="5">ATCC BAA-489 / DSM 13996 / JCM 10882 / RKU-10</strain>
    </source>
</reference>
<protein>
    <submittedName>
        <fullName evidence="4">Periplasmic binding protein/LacI transcriptional regulator</fullName>
    </submittedName>
</protein>
<accession>D2C7R7</accession>
<dbReference type="InterPro" id="IPR050555">
    <property type="entry name" value="Bact_Solute-Bind_Prot2"/>
</dbReference>
<dbReference type="RefSeq" id="WP_012896228.1">
    <property type="nucleotide sequence ID" value="NC_013642.1"/>
</dbReference>
<evidence type="ECO:0000259" key="3">
    <source>
        <dbReference type="Pfam" id="PF13407"/>
    </source>
</evidence>
<dbReference type="GO" id="GO:0030246">
    <property type="term" value="F:carbohydrate binding"/>
    <property type="evidence" value="ECO:0007669"/>
    <property type="project" value="TreeGrafter"/>
</dbReference>
<dbReference type="Proteomes" id="UP000000940">
    <property type="component" value="Chromosome"/>
</dbReference>
<dbReference type="KEGG" id="tnp:Tnap_0913"/>
<dbReference type="InterPro" id="IPR028082">
    <property type="entry name" value="Peripla_BP_I"/>
</dbReference>
<name>D2C7R7_THEP2</name>
<evidence type="ECO:0000256" key="1">
    <source>
        <dbReference type="ARBA" id="ARBA00004196"/>
    </source>
</evidence>
<dbReference type="InterPro" id="IPR025997">
    <property type="entry name" value="SBP_2_dom"/>
</dbReference>
<keyword evidence="5" id="KW-1185">Reference proteome</keyword>
<evidence type="ECO:0000313" key="5">
    <source>
        <dbReference type="Proteomes" id="UP000000940"/>
    </source>
</evidence>
<dbReference type="Pfam" id="PF13407">
    <property type="entry name" value="Peripla_BP_4"/>
    <property type="match status" value="1"/>
</dbReference>